<evidence type="ECO:0000313" key="1">
    <source>
        <dbReference type="EMBL" id="MDQ1207947.1"/>
    </source>
</evidence>
<dbReference type="Pfam" id="PF09424">
    <property type="entry name" value="YqeY"/>
    <property type="match status" value="1"/>
</dbReference>
<dbReference type="InterPro" id="IPR019004">
    <property type="entry name" value="YqeY/Aim41"/>
</dbReference>
<accession>A0ABU0UTS5</accession>
<name>A0ABU0UTS5_ACIBI</name>
<dbReference type="PANTHER" id="PTHR28055:SF1">
    <property type="entry name" value="ALTERED INHERITANCE OF MITOCHONDRIA PROTEIN 41, MITOCHONDRIAL"/>
    <property type="match status" value="1"/>
</dbReference>
<reference evidence="1 2" key="1">
    <citation type="submission" date="2023-07" db="EMBL/GenBank/DDBJ databases">
        <title>Functional and genomic diversity of the sorghum phyllosphere microbiome.</title>
        <authorList>
            <person name="Shade A."/>
        </authorList>
    </citation>
    <scope>NUCLEOTIDE SEQUENCE [LARGE SCALE GENOMIC DNA]</scope>
    <source>
        <strain evidence="1 2">SORGH_AS_0887</strain>
    </source>
</reference>
<dbReference type="EMBL" id="JAUTBK010000002">
    <property type="protein sequence ID" value="MDQ1207947.1"/>
    <property type="molecule type" value="Genomic_DNA"/>
</dbReference>
<evidence type="ECO:0000313" key="2">
    <source>
        <dbReference type="Proteomes" id="UP001233360"/>
    </source>
</evidence>
<sequence length="150" mass="16460">MTTMTLKNQITDVLKTSMRAKEMAVVTVIRGLQAAIKQIEVDERKELDDAQVLAVIEKQIKQRKESIKAFEGAGRDDLASKEQAEIEVISQFLPEAMTEEALDSLIEQTISAQGATSMKDMGKVMNSLRPIIAGRADPAQVSSKIKAKLS</sequence>
<dbReference type="InterPro" id="IPR003789">
    <property type="entry name" value="Asn/Gln_tRNA_amidoTrase-B-like"/>
</dbReference>
<proteinExistence type="predicted"/>
<dbReference type="InterPro" id="IPR023168">
    <property type="entry name" value="GatB_Yqey_C_2"/>
</dbReference>
<dbReference type="SUPFAM" id="SSF89095">
    <property type="entry name" value="GatB/YqeY motif"/>
    <property type="match status" value="1"/>
</dbReference>
<dbReference type="Gene3D" id="1.10.1510.10">
    <property type="entry name" value="Uncharacterised protein YqeY/AIM41 PF09424, N-terminal domain"/>
    <property type="match status" value="1"/>
</dbReference>
<comment type="caution">
    <text evidence="1">The sequence shown here is derived from an EMBL/GenBank/DDBJ whole genome shotgun (WGS) entry which is preliminary data.</text>
</comment>
<dbReference type="Gene3D" id="1.10.10.410">
    <property type="match status" value="1"/>
</dbReference>
<protein>
    <submittedName>
        <fullName evidence="1">Uncharacterized protein YqeY</fullName>
    </submittedName>
</protein>
<dbReference type="PANTHER" id="PTHR28055">
    <property type="entry name" value="ALTERED INHERITANCE OF MITOCHONDRIA PROTEIN 41, MITOCHONDRIAL"/>
    <property type="match status" value="1"/>
</dbReference>
<organism evidence="1 2">
    <name type="scientific">Acinetobacter baylyi</name>
    <dbReference type="NCBI Taxonomy" id="202950"/>
    <lineage>
        <taxon>Bacteria</taxon>
        <taxon>Pseudomonadati</taxon>
        <taxon>Pseudomonadota</taxon>
        <taxon>Gammaproteobacteria</taxon>
        <taxon>Moraxellales</taxon>
        <taxon>Moraxellaceae</taxon>
        <taxon>Acinetobacter</taxon>
    </lineage>
</organism>
<dbReference type="InterPro" id="IPR042184">
    <property type="entry name" value="YqeY/Aim41_N"/>
</dbReference>
<keyword evidence="2" id="KW-1185">Reference proteome</keyword>
<dbReference type="Proteomes" id="UP001233360">
    <property type="component" value="Unassembled WGS sequence"/>
</dbReference>
<gene>
    <name evidence="1" type="ORF">QE380_000870</name>
</gene>